<evidence type="ECO:0000313" key="1">
    <source>
        <dbReference type="EMBL" id="MBW8481261.1"/>
    </source>
</evidence>
<accession>A0ABS7FLL4</accession>
<dbReference type="NCBIfam" id="NF041278">
    <property type="entry name" value="CmcJ_NvfI_EfuI"/>
    <property type="match status" value="1"/>
</dbReference>
<dbReference type="Proteomes" id="UP000774570">
    <property type="component" value="Unassembled WGS sequence"/>
</dbReference>
<dbReference type="InterPro" id="IPR044053">
    <property type="entry name" value="AsaB-like"/>
</dbReference>
<reference evidence="1 2" key="1">
    <citation type="submission" date="2021-07" db="EMBL/GenBank/DDBJ databases">
        <title>Actinomadura sp. PM05-2 isolated from lichen.</title>
        <authorList>
            <person name="Somphong A."/>
            <person name="Phongsopitanun W."/>
            <person name="Tanasupawat S."/>
            <person name="Peongsungnone V."/>
        </authorList>
    </citation>
    <scope>NUCLEOTIDE SEQUENCE [LARGE SCALE GENOMIC DNA]</scope>
    <source>
        <strain evidence="1 2">PM05-2</strain>
    </source>
</reference>
<dbReference type="EMBL" id="JAIBOA010000001">
    <property type="protein sequence ID" value="MBW8481261.1"/>
    <property type="molecule type" value="Genomic_DNA"/>
</dbReference>
<evidence type="ECO:0000313" key="2">
    <source>
        <dbReference type="Proteomes" id="UP000774570"/>
    </source>
</evidence>
<dbReference type="RefSeq" id="WP_220162808.1">
    <property type="nucleotide sequence ID" value="NZ_JAIBOA010000001.1"/>
</dbReference>
<sequence length="268" mass="29871">MSADPVQADIYYAGPFEGRGRIDLVEPARGNIAFRPYPVRIHDARPLRPDLSLDREGFVLADREIAAVRGTEPADGYAAELAGVIRELTGASAVLPQANWNVLRRTGDPAERGVRPRPALFSHLDYTARTAETFLGHLRDAEGARVPRDFDRFAIYQTWQVLSDPPQDSLLALTDGRTVPDAHTVSYDNLIGPPDHPGNVFESRLVRHSEEHRWYYFPDMRSHELLVFVGHDSGRPVNVLHSAFPVPGAGPDARPRISLEARFFAFFG</sequence>
<gene>
    <name evidence="1" type="ORF">K1Y72_02685</name>
</gene>
<proteinExistence type="predicted"/>
<evidence type="ECO:0008006" key="3">
    <source>
        <dbReference type="Google" id="ProtNLM"/>
    </source>
</evidence>
<dbReference type="PANTHER" id="PTHR34598">
    <property type="entry name" value="BLL6449 PROTEIN"/>
    <property type="match status" value="1"/>
</dbReference>
<keyword evidence="2" id="KW-1185">Reference proteome</keyword>
<comment type="caution">
    <text evidence="1">The sequence shown here is derived from an EMBL/GenBank/DDBJ whole genome shotgun (WGS) entry which is preliminary data.</text>
</comment>
<dbReference type="PANTHER" id="PTHR34598:SF3">
    <property type="entry name" value="OXIDOREDUCTASE AN1597"/>
    <property type="match status" value="1"/>
</dbReference>
<name>A0ABS7FLL4_9ACTN</name>
<organism evidence="1 2">
    <name type="scientific">Actinomadura parmotrematis</name>
    <dbReference type="NCBI Taxonomy" id="2864039"/>
    <lineage>
        <taxon>Bacteria</taxon>
        <taxon>Bacillati</taxon>
        <taxon>Actinomycetota</taxon>
        <taxon>Actinomycetes</taxon>
        <taxon>Streptosporangiales</taxon>
        <taxon>Thermomonosporaceae</taxon>
        <taxon>Actinomadura</taxon>
    </lineage>
</organism>
<protein>
    <recommendedName>
        <fullName evidence="3">Methyltransferase</fullName>
    </recommendedName>
</protein>